<organism evidence="1 2">
    <name type="scientific">Ooceraea biroi</name>
    <name type="common">Clonal raider ant</name>
    <name type="synonym">Cerapachys biroi</name>
    <dbReference type="NCBI Taxonomy" id="2015173"/>
    <lineage>
        <taxon>Eukaryota</taxon>
        <taxon>Metazoa</taxon>
        <taxon>Ecdysozoa</taxon>
        <taxon>Arthropoda</taxon>
        <taxon>Hexapoda</taxon>
        <taxon>Insecta</taxon>
        <taxon>Pterygota</taxon>
        <taxon>Neoptera</taxon>
        <taxon>Endopterygota</taxon>
        <taxon>Hymenoptera</taxon>
        <taxon>Apocrita</taxon>
        <taxon>Aculeata</taxon>
        <taxon>Formicoidea</taxon>
        <taxon>Formicidae</taxon>
        <taxon>Dorylinae</taxon>
        <taxon>Ooceraea</taxon>
    </lineage>
</organism>
<dbReference type="Proteomes" id="UP000053097">
    <property type="component" value="Unassembled WGS sequence"/>
</dbReference>
<dbReference type="AlphaFoldDB" id="A0A026WZK6"/>
<accession>A0A026WZK6</accession>
<evidence type="ECO:0000313" key="1">
    <source>
        <dbReference type="EMBL" id="EZA60574.1"/>
    </source>
</evidence>
<sequence>RGGGRALDRSAPTVVARRPFLANVQNEGLNPQFSEREHVVRAPGANCTAKHFCRLPWLQDNHHFFPPS</sequence>
<proteinExistence type="predicted"/>
<reference evidence="1 2" key="1">
    <citation type="journal article" date="2014" name="Curr. Biol.">
        <title>The genome of the clonal raider ant Cerapachys biroi.</title>
        <authorList>
            <person name="Oxley P.R."/>
            <person name="Ji L."/>
            <person name="Fetter-Pruneda I."/>
            <person name="McKenzie S.K."/>
            <person name="Li C."/>
            <person name="Hu H."/>
            <person name="Zhang G."/>
            <person name="Kronauer D.J."/>
        </authorList>
    </citation>
    <scope>NUCLEOTIDE SEQUENCE [LARGE SCALE GENOMIC DNA]</scope>
</reference>
<keyword evidence="2" id="KW-1185">Reference proteome</keyword>
<gene>
    <name evidence="1" type="ORF">X777_14600</name>
</gene>
<protein>
    <submittedName>
        <fullName evidence="1">Uncharacterized protein</fullName>
    </submittedName>
</protein>
<name>A0A026WZK6_OOCBI</name>
<dbReference type="EMBL" id="KK107077">
    <property type="protein sequence ID" value="EZA60574.1"/>
    <property type="molecule type" value="Genomic_DNA"/>
</dbReference>
<feature type="non-terminal residue" evidence="1">
    <location>
        <position position="1"/>
    </location>
</feature>
<evidence type="ECO:0000313" key="2">
    <source>
        <dbReference type="Proteomes" id="UP000053097"/>
    </source>
</evidence>